<keyword evidence="3" id="KW-1185">Reference proteome</keyword>
<proteinExistence type="predicted"/>
<dbReference type="Proteomes" id="UP000231990">
    <property type="component" value="Unassembled WGS sequence"/>
</dbReference>
<protein>
    <submittedName>
        <fullName evidence="2">Uncharacterized protein</fullName>
    </submittedName>
</protein>
<evidence type="ECO:0000313" key="4">
    <source>
        <dbReference type="Proteomes" id="UP000231990"/>
    </source>
</evidence>
<evidence type="ECO:0000313" key="2">
    <source>
        <dbReference type="EMBL" id="PJZ72722.1"/>
    </source>
</evidence>
<dbReference type="Proteomes" id="UP000231962">
    <property type="component" value="Unassembled WGS sequence"/>
</dbReference>
<dbReference type="EMBL" id="NPDY01000006">
    <property type="protein sequence ID" value="PJZ69870.1"/>
    <property type="molecule type" value="Genomic_DNA"/>
</dbReference>
<accession>A0A2M9ZKX1</accession>
<dbReference type="AlphaFoldDB" id="A0A2M9ZKX1"/>
<evidence type="ECO:0000313" key="1">
    <source>
        <dbReference type="EMBL" id="PJZ69870.1"/>
    </source>
</evidence>
<name>A0A2M9ZKX1_9LEPT</name>
<sequence length="73" mass="8655">MDGDFRDVQRILRFLKDFLQNFRFKPEMFWIGQIYSAVFVIRLDSFSEPPLAFRILLCACLKIKSVFSKFALA</sequence>
<gene>
    <name evidence="1" type="ORF">CH360_08135</name>
    <name evidence="2" type="ORF">CH373_13550</name>
</gene>
<comment type="caution">
    <text evidence="2">The sequence shown here is derived from an EMBL/GenBank/DDBJ whole genome shotgun (WGS) entry which is preliminary data.</text>
</comment>
<reference evidence="3 4" key="1">
    <citation type="submission" date="2017-07" db="EMBL/GenBank/DDBJ databases">
        <title>Leptospira spp. isolated from tropical soils.</title>
        <authorList>
            <person name="Thibeaux R."/>
            <person name="Iraola G."/>
            <person name="Ferres I."/>
            <person name="Bierque E."/>
            <person name="Girault D."/>
            <person name="Soupe-Gilbert M.-E."/>
            <person name="Picardeau M."/>
            <person name="Goarant C."/>
        </authorList>
    </citation>
    <scope>NUCLEOTIDE SEQUENCE [LARGE SCALE GENOMIC DNA]</scope>
    <source>
        <strain evidence="2 4">FH1-B-B1</strain>
        <strain evidence="1 3">FH1-B-C1</strain>
    </source>
</reference>
<evidence type="ECO:0000313" key="3">
    <source>
        <dbReference type="Proteomes" id="UP000231962"/>
    </source>
</evidence>
<organism evidence="2 4">
    <name type="scientific">Leptospira perolatii</name>
    <dbReference type="NCBI Taxonomy" id="2023191"/>
    <lineage>
        <taxon>Bacteria</taxon>
        <taxon>Pseudomonadati</taxon>
        <taxon>Spirochaetota</taxon>
        <taxon>Spirochaetia</taxon>
        <taxon>Leptospirales</taxon>
        <taxon>Leptospiraceae</taxon>
        <taxon>Leptospira</taxon>
    </lineage>
</organism>
<dbReference type="EMBL" id="NPDZ01000008">
    <property type="protein sequence ID" value="PJZ72722.1"/>
    <property type="molecule type" value="Genomic_DNA"/>
</dbReference>